<dbReference type="InterPro" id="IPR010129">
    <property type="entry name" value="T1SS_HlyD"/>
</dbReference>
<reference evidence="13 14" key="1">
    <citation type="submission" date="2019-11" db="EMBL/GenBank/DDBJ databases">
        <title>Type strains purchased from KCTC, JCM and DSMZ.</title>
        <authorList>
            <person name="Lu H."/>
        </authorList>
    </citation>
    <scope>NUCLEOTIDE SEQUENCE [LARGE SCALE GENOMIC DNA]</scope>
    <source>
        <strain evidence="13 14">DSM 103461</strain>
    </source>
</reference>
<evidence type="ECO:0000313" key="13">
    <source>
        <dbReference type="EMBL" id="MTW31685.1"/>
    </source>
</evidence>
<keyword evidence="5 9" id="KW-0997">Cell inner membrane</keyword>
<dbReference type="InterPro" id="IPR058982">
    <property type="entry name" value="Beta-barrel_AprE"/>
</dbReference>
<evidence type="ECO:0000256" key="4">
    <source>
        <dbReference type="ARBA" id="ARBA00022475"/>
    </source>
</evidence>
<evidence type="ECO:0000259" key="11">
    <source>
        <dbReference type="Pfam" id="PF25994"/>
    </source>
</evidence>
<proteinExistence type="inferred from homology"/>
<dbReference type="NCBIfam" id="TIGR01843">
    <property type="entry name" value="type_I_hlyD"/>
    <property type="match status" value="1"/>
</dbReference>
<dbReference type="Pfam" id="PF25994">
    <property type="entry name" value="HH_AprE"/>
    <property type="match status" value="1"/>
</dbReference>
<keyword evidence="8 9" id="KW-0472">Membrane</keyword>
<dbReference type="PANTHER" id="PTHR30386">
    <property type="entry name" value="MEMBRANE FUSION SUBUNIT OF EMRAB-TOLC MULTIDRUG EFFLUX PUMP"/>
    <property type="match status" value="1"/>
</dbReference>
<feature type="transmembrane region" description="Helical" evidence="9">
    <location>
        <begin position="33"/>
        <end position="51"/>
    </location>
</feature>
<comment type="caution">
    <text evidence="13">The sequence shown here is derived from an EMBL/GenBank/DDBJ whole genome shotgun (WGS) entry which is preliminary data.</text>
</comment>
<keyword evidence="6 9" id="KW-0812">Transmembrane</keyword>
<keyword evidence="10" id="KW-0175">Coiled coil</keyword>
<evidence type="ECO:0000256" key="9">
    <source>
        <dbReference type="RuleBase" id="RU365093"/>
    </source>
</evidence>
<dbReference type="Gene3D" id="2.40.30.170">
    <property type="match status" value="1"/>
</dbReference>
<feature type="domain" description="AprE-like beta-barrel" evidence="12">
    <location>
        <begin position="338"/>
        <end position="429"/>
    </location>
</feature>
<dbReference type="InterPro" id="IPR058781">
    <property type="entry name" value="HH_AprE-like"/>
</dbReference>
<evidence type="ECO:0000256" key="10">
    <source>
        <dbReference type="SAM" id="Coils"/>
    </source>
</evidence>
<dbReference type="Pfam" id="PF26002">
    <property type="entry name" value="Beta-barrel_AprE"/>
    <property type="match status" value="1"/>
</dbReference>
<comment type="similarity">
    <text evidence="2 9">Belongs to the membrane fusion protein (MFP) (TC 8.A.1) family.</text>
</comment>
<dbReference type="EMBL" id="WNKW01000001">
    <property type="protein sequence ID" value="MTW31685.1"/>
    <property type="molecule type" value="Genomic_DNA"/>
</dbReference>
<dbReference type="InterPro" id="IPR050739">
    <property type="entry name" value="MFP"/>
</dbReference>
<gene>
    <name evidence="13" type="ORF">GM655_02470</name>
</gene>
<accession>A0ABW9SJ68</accession>
<dbReference type="PRINTS" id="PR01490">
    <property type="entry name" value="RTXTOXIND"/>
</dbReference>
<evidence type="ECO:0000256" key="7">
    <source>
        <dbReference type="ARBA" id="ARBA00022989"/>
    </source>
</evidence>
<evidence type="ECO:0000256" key="3">
    <source>
        <dbReference type="ARBA" id="ARBA00022448"/>
    </source>
</evidence>
<evidence type="ECO:0000256" key="6">
    <source>
        <dbReference type="ARBA" id="ARBA00022692"/>
    </source>
</evidence>
<comment type="subcellular location">
    <subcellularLocation>
        <location evidence="1 9">Cell inner membrane</location>
        <topology evidence="1 9">Single-pass membrane protein</topology>
    </subcellularLocation>
</comment>
<evidence type="ECO:0000259" key="12">
    <source>
        <dbReference type="Pfam" id="PF26002"/>
    </source>
</evidence>
<dbReference type="Gene3D" id="2.40.50.100">
    <property type="match status" value="1"/>
</dbReference>
<sequence>MKLIDTKALATDVTAHEVSPQTVNVDPSAYSRIGWLIIVFGVLGFLIWAIFAPLDKGVPMSGNVAKEGNRKAIQYQLGGTVERILVKEGEQVKKGQVLVRMNAVNVTAQSEVSKTQLLALLATEARLLAERDGKSALVHTAEMAAYQKEPIFQDNLQQQVQLLASRQGALASELAAAEESIAGLKFQIAGLQAAREAKQQQLAILKEQVGNLRELARDGYVARARLLDVERSYSQTEGGIAEDAANIGRCQRQIAELTLKRAQRTQDYQKEVRTLLSDVQRDARALMSRQVAETYAVGSVEVKSPVDGFVIGMAVFTEGGVVQPGFRMMDVVPLNDELIVEGRLPINLVDKVHEGLPVELMFSAFNSNTTPHIKGVVKLVSSDRLLDERNGTPYYSVQAKVLPEGIKMMQAKQMSIRPGMPVELFVKTGERSMMSYLLKPVFDRAKSSMSEE</sequence>
<evidence type="ECO:0000256" key="1">
    <source>
        <dbReference type="ARBA" id="ARBA00004377"/>
    </source>
</evidence>
<dbReference type="RefSeq" id="WP_155433033.1">
    <property type="nucleotide sequence ID" value="NZ_JBHLXK010000001.1"/>
</dbReference>
<dbReference type="Proteomes" id="UP000735592">
    <property type="component" value="Unassembled WGS sequence"/>
</dbReference>
<feature type="domain" description="AprE-like long alpha-helical hairpin" evidence="11">
    <location>
        <begin position="107"/>
        <end position="293"/>
    </location>
</feature>
<evidence type="ECO:0000256" key="8">
    <source>
        <dbReference type="ARBA" id="ARBA00023136"/>
    </source>
</evidence>
<evidence type="ECO:0000256" key="5">
    <source>
        <dbReference type="ARBA" id="ARBA00022519"/>
    </source>
</evidence>
<organism evidence="13 14">
    <name type="scientific">Pseudoduganella danionis</name>
    <dbReference type="NCBI Taxonomy" id="1890295"/>
    <lineage>
        <taxon>Bacteria</taxon>
        <taxon>Pseudomonadati</taxon>
        <taxon>Pseudomonadota</taxon>
        <taxon>Betaproteobacteria</taxon>
        <taxon>Burkholderiales</taxon>
        <taxon>Oxalobacteraceae</taxon>
        <taxon>Telluria group</taxon>
        <taxon>Pseudoduganella</taxon>
    </lineage>
</organism>
<feature type="coiled-coil region" evidence="10">
    <location>
        <begin position="188"/>
        <end position="215"/>
    </location>
</feature>
<protein>
    <recommendedName>
        <fullName evidence="9">Membrane fusion protein (MFP) family protein</fullName>
    </recommendedName>
</protein>
<keyword evidence="4 9" id="KW-1003">Cell membrane</keyword>
<keyword evidence="3 9" id="KW-0813">Transport</keyword>
<dbReference type="PANTHER" id="PTHR30386:SF17">
    <property type="entry name" value="ALKALINE PROTEASE SECRETION PROTEIN APRE"/>
    <property type="match status" value="1"/>
</dbReference>
<evidence type="ECO:0000313" key="14">
    <source>
        <dbReference type="Proteomes" id="UP000735592"/>
    </source>
</evidence>
<keyword evidence="14" id="KW-1185">Reference proteome</keyword>
<name>A0ABW9SJ68_9BURK</name>
<evidence type="ECO:0000256" key="2">
    <source>
        <dbReference type="ARBA" id="ARBA00009477"/>
    </source>
</evidence>
<keyword evidence="7 9" id="KW-1133">Transmembrane helix</keyword>